<keyword evidence="3" id="KW-0119">Carbohydrate metabolism</keyword>
<dbReference type="GO" id="GO:0050661">
    <property type="term" value="F:NADP binding"/>
    <property type="evidence" value="ECO:0007669"/>
    <property type="project" value="InterPro"/>
</dbReference>
<dbReference type="InterPro" id="IPR001509">
    <property type="entry name" value="Epimerase_deHydtase"/>
</dbReference>
<accession>A0A167Q3B0</accession>
<evidence type="ECO:0000313" key="5">
    <source>
        <dbReference type="EMBL" id="KZN84235.1"/>
    </source>
</evidence>
<dbReference type="PANTHER" id="PTHR43103:SF3">
    <property type="entry name" value="ADP-L-GLYCERO-D-MANNO-HEPTOSE-6-EPIMERASE"/>
    <property type="match status" value="1"/>
</dbReference>
<dbReference type="NCBIfam" id="TIGR02197">
    <property type="entry name" value="heptose_epim"/>
    <property type="match status" value="1"/>
</dbReference>
<dbReference type="GO" id="GO:0008712">
    <property type="term" value="F:ADP-glyceromanno-heptose 6-epimerase activity"/>
    <property type="evidence" value="ECO:0007669"/>
    <property type="project" value="InterPro"/>
</dbReference>
<dbReference type="Pfam" id="PF01370">
    <property type="entry name" value="Epimerase"/>
    <property type="match status" value="1"/>
</dbReference>
<organism evidence="5">
    <name type="scientific">Penicillium chrysogenum</name>
    <name type="common">Penicillium notatum</name>
    <dbReference type="NCBI Taxonomy" id="5076"/>
    <lineage>
        <taxon>Eukaryota</taxon>
        <taxon>Fungi</taxon>
        <taxon>Dikarya</taxon>
        <taxon>Ascomycota</taxon>
        <taxon>Pezizomycotina</taxon>
        <taxon>Eurotiomycetes</taxon>
        <taxon>Eurotiomycetidae</taxon>
        <taxon>Eurotiales</taxon>
        <taxon>Aspergillaceae</taxon>
        <taxon>Penicillium</taxon>
        <taxon>Penicillium chrysogenum species complex</taxon>
    </lineage>
</organism>
<evidence type="ECO:0000256" key="1">
    <source>
        <dbReference type="ARBA" id="ARBA00022857"/>
    </source>
</evidence>
<gene>
    <name evidence="5" type="ORF">EN45_113550</name>
</gene>
<dbReference type="EMBL" id="CM002801">
    <property type="protein sequence ID" value="KZN84235.1"/>
    <property type="molecule type" value="Genomic_DNA"/>
</dbReference>
<dbReference type="Gene3D" id="3.90.25.10">
    <property type="entry name" value="UDP-galactose 4-epimerase, domain 1"/>
    <property type="match status" value="1"/>
</dbReference>
<name>A0A167Q3B0_PENCH</name>
<dbReference type="InterPro" id="IPR036291">
    <property type="entry name" value="NAD(P)-bd_dom_sf"/>
</dbReference>
<keyword evidence="1" id="KW-0521">NADP</keyword>
<sequence length="327" mass="36752">MSSLPNMIVVTGGADFVGSNIVKELNLRGVTNVVVVDDMTDGSKFRNLVNCKVADYIDATAFREAIRTNTFPHRPRVIFHYGSSSSITETNGKKMLDANFTYSKELFHWCKDKGVRFIYASSAAVYGNNTAFAEGDFQEAPLNVYGYSKMLFDQYVVKNTDIRSPQVAGLRLFNVYGPGEQHRDSVPSTVYQFYEKRKSFKAIELFAEYAGVEAGQQKRDFVHVQDVARLNCWFLDHPEISGIYNVGTGVASSFHEVATEVASHFGNTDGYIKFIPFPAELKGKYQSYTCADISKLRRAGSVLRFRGIKEGIKDYMEWLDSPEGLAW</sequence>
<reference evidence="5" key="1">
    <citation type="journal article" date="2014" name="Genome Announc.">
        <title>Complete sequencing and chromosome-scale genome assembly of the industrial progenitor strain P2niaD18 from the penicillin producer Penicillium chrysogenum.</title>
        <authorList>
            <person name="Specht T."/>
            <person name="Dahlmann T.A."/>
            <person name="Zadra I."/>
            <person name="Kurnsteiner H."/>
            <person name="Kuck U."/>
        </authorList>
    </citation>
    <scope>NUCLEOTIDE SEQUENCE [LARGE SCALE GENOMIC DNA]</scope>
    <source>
        <strain evidence="5">P2niaD18</strain>
    </source>
</reference>
<evidence type="ECO:0000256" key="2">
    <source>
        <dbReference type="ARBA" id="ARBA00023235"/>
    </source>
</evidence>
<feature type="domain" description="NAD-dependent epimerase/dehydratase" evidence="4">
    <location>
        <begin position="8"/>
        <end position="247"/>
    </location>
</feature>
<dbReference type="AlphaFoldDB" id="A0A167Q3B0"/>
<dbReference type="CDD" id="cd05248">
    <property type="entry name" value="ADP_GME_SDR_e"/>
    <property type="match status" value="1"/>
</dbReference>
<protein>
    <submittedName>
        <fullName evidence="5">ADP-L-glycero-D-manno-heptose-6-epimerase</fullName>
    </submittedName>
</protein>
<dbReference type="SUPFAM" id="SSF51735">
    <property type="entry name" value="NAD(P)-binding Rossmann-fold domains"/>
    <property type="match status" value="1"/>
</dbReference>
<evidence type="ECO:0000259" key="4">
    <source>
        <dbReference type="Pfam" id="PF01370"/>
    </source>
</evidence>
<dbReference type="Gene3D" id="3.40.50.720">
    <property type="entry name" value="NAD(P)-binding Rossmann-like Domain"/>
    <property type="match status" value="1"/>
</dbReference>
<dbReference type="PANTHER" id="PTHR43103">
    <property type="entry name" value="NUCLEOSIDE-DIPHOSPHATE-SUGAR EPIMERASE"/>
    <property type="match status" value="1"/>
</dbReference>
<evidence type="ECO:0000256" key="3">
    <source>
        <dbReference type="ARBA" id="ARBA00023277"/>
    </source>
</evidence>
<dbReference type="InterPro" id="IPR011912">
    <property type="entry name" value="Heptose_epim"/>
</dbReference>
<proteinExistence type="predicted"/>
<dbReference type="GO" id="GO:0005975">
    <property type="term" value="P:carbohydrate metabolic process"/>
    <property type="evidence" value="ECO:0007669"/>
    <property type="project" value="InterPro"/>
</dbReference>
<dbReference type="Proteomes" id="UP000076449">
    <property type="component" value="Chromosome IV"/>
</dbReference>
<keyword evidence="2" id="KW-0413">Isomerase</keyword>